<evidence type="ECO:0000313" key="3">
    <source>
        <dbReference type="Proteomes" id="UP001140094"/>
    </source>
</evidence>
<dbReference type="OrthoDB" id="2228at2759"/>
<dbReference type="InterPro" id="IPR043127">
    <property type="entry name" value="Sec-1-like_dom3a"/>
</dbReference>
<dbReference type="AlphaFoldDB" id="A0A9W8LWT0"/>
<dbReference type="InterPro" id="IPR043154">
    <property type="entry name" value="Sec-1-like_dom1"/>
</dbReference>
<sequence length="367" mass="40747">MTNWCILLRGCLGCANKTAVGIIGAISTATAPGKWRVVVADKPSLRIISSVLKMHAILEQNVVAIQQITRSRQPYPDMDAVYILVPCADSVARVIEDFKYGLKAADSRHCQYARAHLFFTGALSDALLAHLESSPAAPYIKTATELYIEYNPIESRVFLTTPSEQPFYALYSPHAPNLVAKDLDAAADRLLSVIVSLGVTPYIRYYRPPHPALDESPEKSAVSTSTATSVPHIAESMTARIQMKLNEYYTNEKSSLFNRQRRPENMAPSVLIVLDRSVDMFAPLLHDLTYQGAVHDLLDLEDGNRHTYVAGSSTGHPRQIVAELAEQKDSLWEKLRHWHIGDVSQYLADQYEKLVRDNVGIQAASKA</sequence>
<dbReference type="SUPFAM" id="SSF56815">
    <property type="entry name" value="Sec1/munc18-like (SM) proteins"/>
    <property type="match status" value="1"/>
</dbReference>
<evidence type="ECO:0000313" key="2">
    <source>
        <dbReference type="EMBL" id="KAJ2809250.1"/>
    </source>
</evidence>
<evidence type="ECO:0000256" key="1">
    <source>
        <dbReference type="ARBA" id="ARBA00009884"/>
    </source>
</evidence>
<protein>
    <submittedName>
        <fullName evidence="2">Syntaxin binding protein 1</fullName>
    </submittedName>
</protein>
<dbReference type="GO" id="GO:0016192">
    <property type="term" value="P:vesicle-mediated transport"/>
    <property type="evidence" value="ECO:0007669"/>
    <property type="project" value="InterPro"/>
</dbReference>
<proteinExistence type="inferred from homology"/>
<dbReference type="EMBL" id="JANBUO010000006">
    <property type="protein sequence ID" value="KAJ2809250.1"/>
    <property type="molecule type" value="Genomic_DNA"/>
</dbReference>
<dbReference type="InterPro" id="IPR036045">
    <property type="entry name" value="Sec1-like_sf"/>
</dbReference>
<accession>A0A9W8LWT0</accession>
<dbReference type="Gene3D" id="3.40.50.2060">
    <property type="match status" value="1"/>
</dbReference>
<dbReference type="PANTHER" id="PTHR11679">
    <property type="entry name" value="VESICLE PROTEIN SORTING-ASSOCIATED"/>
    <property type="match status" value="1"/>
</dbReference>
<reference evidence="2" key="1">
    <citation type="submission" date="2022-07" db="EMBL/GenBank/DDBJ databases">
        <title>Phylogenomic reconstructions and comparative analyses of Kickxellomycotina fungi.</title>
        <authorList>
            <person name="Reynolds N.K."/>
            <person name="Stajich J.E."/>
            <person name="Barry K."/>
            <person name="Grigoriev I.V."/>
            <person name="Crous P."/>
            <person name="Smith M.E."/>
        </authorList>
    </citation>
    <scope>NUCLEOTIDE SEQUENCE</scope>
    <source>
        <strain evidence="2">NRRL 1565</strain>
    </source>
</reference>
<dbReference type="Gene3D" id="3.40.50.1910">
    <property type="match status" value="1"/>
</dbReference>
<comment type="similarity">
    <text evidence="1">Belongs to the STXBP/unc-18/SEC1 family.</text>
</comment>
<name>A0A9W8LWT0_9FUNG</name>
<dbReference type="Proteomes" id="UP001140094">
    <property type="component" value="Unassembled WGS sequence"/>
</dbReference>
<dbReference type="Gene3D" id="3.90.830.10">
    <property type="entry name" value="Syntaxin Binding Protein 1, Chain A, domain 2"/>
    <property type="match status" value="1"/>
</dbReference>
<comment type="caution">
    <text evidence="2">The sequence shown here is derived from an EMBL/GenBank/DDBJ whole genome shotgun (WGS) entry which is preliminary data.</text>
</comment>
<dbReference type="InterPro" id="IPR027482">
    <property type="entry name" value="Sec1-like_dom2"/>
</dbReference>
<keyword evidence="3" id="KW-1185">Reference proteome</keyword>
<dbReference type="InterPro" id="IPR001619">
    <property type="entry name" value="Sec1-like"/>
</dbReference>
<dbReference type="Pfam" id="PF00995">
    <property type="entry name" value="Sec1"/>
    <property type="match status" value="1"/>
</dbReference>
<organism evidence="2 3">
    <name type="scientific">Coemansia guatemalensis</name>
    <dbReference type="NCBI Taxonomy" id="2761395"/>
    <lineage>
        <taxon>Eukaryota</taxon>
        <taxon>Fungi</taxon>
        <taxon>Fungi incertae sedis</taxon>
        <taxon>Zoopagomycota</taxon>
        <taxon>Kickxellomycotina</taxon>
        <taxon>Kickxellomycetes</taxon>
        <taxon>Kickxellales</taxon>
        <taxon>Kickxellaceae</taxon>
        <taxon>Coemansia</taxon>
    </lineage>
</organism>
<gene>
    <name evidence="2" type="primary">sec1_2</name>
    <name evidence="2" type="ORF">H4R20_000245</name>
</gene>